<feature type="chain" id="PRO_5020908303" description="Peptidase S8/S53 domain-containing protein" evidence="2">
    <location>
        <begin position="27"/>
        <end position="224"/>
    </location>
</feature>
<dbReference type="EMBL" id="QZBU01006226">
    <property type="protein sequence ID" value="THZ88643.1"/>
    <property type="molecule type" value="Genomic_DNA"/>
</dbReference>
<evidence type="ECO:0000313" key="3">
    <source>
        <dbReference type="EMBL" id="THZ88643.1"/>
    </source>
</evidence>
<feature type="non-terminal residue" evidence="3">
    <location>
        <position position="224"/>
    </location>
</feature>
<dbReference type="AlphaFoldDB" id="A0A4S9YB82"/>
<dbReference type="GO" id="GO:0016787">
    <property type="term" value="F:hydrolase activity"/>
    <property type="evidence" value="ECO:0007669"/>
    <property type="project" value="UniProtKB-KW"/>
</dbReference>
<name>A0A4S9YB82_AURPU</name>
<evidence type="ECO:0000256" key="1">
    <source>
        <dbReference type="ARBA" id="ARBA00022801"/>
    </source>
</evidence>
<feature type="signal peptide" evidence="2">
    <location>
        <begin position="1"/>
        <end position="26"/>
    </location>
</feature>
<comment type="caution">
    <text evidence="3">The sequence shown here is derived from an EMBL/GenBank/DDBJ whole genome shotgun (WGS) entry which is preliminary data.</text>
</comment>
<sequence length="224" mass="25727">MAIFKHCPTLIMLIFQLICMSILACALSSANITNSTGSNAKFAKPDVTDSHWRQVPHEYGVYFYDNHTLDKHWEHIGRELPISRHPEVLNSYQIKFSDTDARLPISAETETIRLIRSDPNVELVSEKYWQQLWLGEETIVDHPATPEFISSHQNNSRWLTEVRQPNAPWPLTHISSVIKNTRDTDYTFIQTAGAGVNVYVLDTGLSRDLHDTDPMRYRYGAFPL</sequence>
<protein>
    <recommendedName>
        <fullName evidence="5">Peptidase S8/S53 domain-containing protein</fullName>
    </recommendedName>
</protein>
<evidence type="ECO:0000313" key="4">
    <source>
        <dbReference type="Proteomes" id="UP000304947"/>
    </source>
</evidence>
<accession>A0A4S9YB82</accession>
<dbReference type="PROSITE" id="PS00136">
    <property type="entry name" value="SUBTILASE_ASP"/>
    <property type="match status" value="1"/>
</dbReference>
<dbReference type="Proteomes" id="UP000304947">
    <property type="component" value="Unassembled WGS sequence"/>
</dbReference>
<proteinExistence type="predicted"/>
<dbReference type="InterPro" id="IPR023827">
    <property type="entry name" value="Peptidase_S8_Asp-AS"/>
</dbReference>
<gene>
    <name evidence="3" type="ORF">D6C83_09422</name>
</gene>
<dbReference type="PROSITE" id="PS51257">
    <property type="entry name" value="PROKAR_LIPOPROTEIN"/>
    <property type="match status" value="1"/>
</dbReference>
<evidence type="ECO:0000256" key="2">
    <source>
        <dbReference type="SAM" id="SignalP"/>
    </source>
</evidence>
<keyword evidence="1" id="KW-0378">Hydrolase</keyword>
<keyword evidence="2" id="KW-0732">Signal</keyword>
<evidence type="ECO:0008006" key="5">
    <source>
        <dbReference type="Google" id="ProtNLM"/>
    </source>
</evidence>
<reference evidence="3 4" key="1">
    <citation type="submission" date="2018-10" db="EMBL/GenBank/DDBJ databases">
        <title>Fifty Aureobasidium pullulans genomes reveal a recombining polyextremotolerant generalist.</title>
        <authorList>
            <person name="Gostincar C."/>
            <person name="Turk M."/>
            <person name="Zajc J."/>
            <person name="Gunde-Cimerman N."/>
        </authorList>
    </citation>
    <scope>NUCLEOTIDE SEQUENCE [LARGE SCALE GENOMIC DNA]</scope>
    <source>
        <strain evidence="3 4">EXF-3380</strain>
    </source>
</reference>
<organism evidence="3 4">
    <name type="scientific">Aureobasidium pullulans</name>
    <name type="common">Black yeast</name>
    <name type="synonym">Pullularia pullulans</name>
    <dbReference type="NCBI Taxonomy" id="5580"/>
    <lineage>
        <taxon>Eukaryota</taxon>
        <taxon>Fungi</taxon>
        <taxon>Dikarya</taxon>
        <taxon>Ascomycota</taxon>
        <taxon>Pezizomycotina</taxon>
        <taxon>Dothideomycetes</taxon>
        <taxon>Dothideomycetidae</taxon>
        <taxon>Dothideales</taxon>
        <taxon>Saccotheciaceae</taxon>
        <taxon>Aureobasidium</taxon>
    </lineage>
</organism>